<evidence type="ECO:0000313" key="2">
    <source>
        <dbReference type="EMBL" id="CAJ2510725.1"/>
    </source>
</evidence>
<keyword evidence="3" id="KW-1185">Reference proteome</keyword>
<feature type="region of interest" description="Disordered" evidence="1">
    <location>
        <begin position="33"/>
        <end position="117"/>
    </location>
</feature>
<comment type="caution">
    <text evidence="2">The sequence shown here is derived from an EMBL/GenBank/DDBJ whole genome shotgun (WGS) entry which is preliminary data.</text>
</comment>
<reference evidence="2" key="1">
    <citation type="submission" date="2023-10" db="EMBL/GenBank/DDBJ databases">
        <authorList>
            <person name="Hackl T."/>
        </authorList>
    </citation>
    <scope>NUCLEOTIDE SEQUENCE</scope>
</reference>
<proteinExistence type="predicted"/>
<evidence type="ECO:0000256" key="1">
    <source>
        <dbReference type="SAM" id="MobiDB-lite"/>
    </source>
</evidence>
<protein>
    <submittedName>
        <fullName evidence="2">Uu.00g063500.m01.CDS01</fullName>
    </submittedName>
</protein>
<dbReference type="Proteomes" id="UP001295740">
    <property type="component" value="Unassembled WGS sequence"/>
</dbReference>
<accession>A0AAI8VU80</accession>
<dbReference type="AlphaFoldDB" id="A0AAI8VU80"/>
<dbReference type="EMBL" id="CAUWAG010000018">
    <property type="protein sequence ID" value="CAJ2510725.1"/>
    <property type="molecule type" value="Genomic_DNA"/>
</dbReference>
<gene>
    <name evidence="2" type="ORF">KHLLAP_LOCUS11193</name>
</gene>
<feature type="compositionally biased region" description="Basic and acidic residues" evidence="1">
    <location>
        <begin position="80"/>
        <end position="108"/>
    </location>
</feature>
<sequence>MASRMIFKPSAAFRPAAGISMTSRQALVQRTFTSSSATLRQKEDAAPESYDPEKHKQDLLAKQKEGKGHWKPELASSSEESVKADRNNHEDIEKLQERTKKTAEETHKTGTSMHDGL</sequence>
<organism evidence="2 3">
    <name type="scientific">Anthostomella pinea</name>
    <dbReference type="NCBI Taxonomy" id="933095"/>
    <lineage>
        <taxon>Eukaryota</taxon>
        <taxon>Fungi</taxon>
        <taxon>Dikarya</taxon>
        <taxon>Ascomycota</taxon>
        <taxon>Pezizomycotina</taxon>
        <taxon>Sordariomycetes</taxon>
        <taxon>Xylariomycetidae</taxon>
        <taxon>Xylariales</taxon>
        <taxon>Xylariaceae</taxon>
        <taxon>Anthostomella</taxon>
    </lineage>
</organism>
<name>A0AAI8VU80_9PEZI</name>
<feature type="compositionally biased region" description="Basic and acidic residues" evidence="1">
    <location>
        <begin position="40"/>
        <end position="72"/>
    </location>
</feature>
<evidence type="ECO:0000313" key="3">
    <source>
        <dbReference type="Proteomes" id="UP001295740"/>
    </source>
</evidence>